<dbReference type="RefSeq" id="WP_301198746.1">
    <property type="nucleotide sequence ID" value="NZ_JAPDPI010000010.1"/>
</dbReference>
<keyword evidence="9" id="KW-0645">Protease</keyword>
<dbReference type="InterPro" id="IPR000994">
    <property type="entry name" value="Pept_M24"/>
</dbReference>
<name>A0AAE3SKD3_9BACT</name>
<dbReference type="EMBL" id="JAPDPI010000010">
    <property type="protein sequence ID" value="MCW3805375.1"/>
    <property type="molecule type" value="Genomic_DNA"/>
</dbReference>
<dbReference type="CDD" id="cd01087">
    <property type="entry name" value="Prolidase"/>
    <property type="match status" value="1"/>
</dbReference>
<evidence type="ECO:0000259" key="8">
    <source>
        <dbReference type="SMART" id="SM01011"/>
    </source>
</evidence>
<dbReference type="Gene3D" id="3.40.350.10">
    <property type="entry name" value="Creatinase/prolidase N-terminal domain"/>
    <property type="match status" value="1"/>
</dbReference>
<dbReference type="GO" id="GO:0030145">
    <property type="term" value="F:manganese ion binding"/>
    <property type="evidence" value="ECO:0007669"/>
    <property type="project" value="InterPro"/>
</dbReference>
<gene>
    <name evidence="9" type="ORF">OM074_07030</name>
</gene>
<dbReference type="GO" id="GO:0005829">
    <property type="term" value="C:cytosol"/>
    <property type="evidence" value="ECO:0007669"/>
    <property type="project" value="TreeGrafter"/>
</dbReference>
<protein>
    <recommendedName>
        <fullName evidence="4">Xaa-Pro aminopeptidase</fullName>
        <ecNumber evidence="4">3.4.11.9</ecNumber>
    </recommendedName>
</protein>
<dbReference type="InterPro" id="IPR036005">
    <property type="entry name" value="Creatinase/aminopeptidase-like"/>
</dbReference>
<dbReference type="InterPro" id="IPR007865">
    <property type="entry name" value="Aminopep_P_N"/>
</dbReference>
<evidence type="ECO:0000313" key="10">
    <source>
        <dbReference type="Proteomes" id="UP001207408"/>
    </source>
</evidence>
<dbReference type="Pfam" id="PF00557">
    <property type="entry name" value="Peptidase_M24"/>
    <property type="match status" value="1"/>
</dbReference>
<evidence type="ECO:0000256" key="4">
    <source>
        <dbReference type="ARBA" id="ARBA00012574"/>
    </source>
</evidence>
<keyword evidence="7" id="KW-0464">Manganese</keyword>
<feature type="domain" description="Aminopeptidase P N-terminal" evidence="8">
    <location>
        <begin position="2"/>
        <end position="134"/>
    </location>
</feature>
<dbReference type="GO" id="GO:0006508">
    <property type="term" value="P:proteolysis"/>
    <property type="evidence" value="ECO:0007669"/>
    <property type="project" value="TreeGrafter"/>
</dbReference>
<dbReference type="SUPFAM" id="SSF53092">
    <property type="entry name" value="Creatinase/prolidase N-terminal domain"/>
    <property type="match status" value="1"/>
</dbReference>
<keyword evidence="6" id="KW-0378">Hydrolase</keyword>
<keyword evidence="5" id="KW-0479">Metal-binding</keyword>
<proteinExistence type="inferred from homology"/>
<keyword evidence="9" id="KW-0031">Aminopeptidase</keyword>
<evidence type="ECO:0000256" key="1">
    <source>
        <dbReference type="ARBA" id="ARBA00001424"/>
    </source>
</evidence>
<evidence type="ECO:0000256" key="5">
    <source>
        <dbReference type="ARBA" id="ARBA00022723"/>
    </source>
</evidence>
<sequence length="461" mass="51707">MFKKEVYINRRKALKHKVGSGIILLLGNNESPMNYEDNTYPFRQDSTFLYFVGLQVPSLITVFDVDEGKDILFGDDLTMDMIVWMGSQPVLSEYAAKSGIEEVRPLKDLVSYIEKAKGSGREIHFLPPYRHDHMWKLNELLGFSPAQLQQKFSVHLVQSVVALREIKSEEEIVEIEKAVDISVDMHVAAMQMARPGMTEAQIAAEIHKVALASGGDIAFPIIATKNGQTLHNHNHSNIINQGDMILVDAGAQTAMGYCGDLSSTFPVSQTFTEEQKEIYQISLNAHERAISLLQPGIPFADIHLEACRSIIEDMKAIGLMKGDTEEALIMGAHALFFPCGLGHMMGLDVHDMENFGEKWVGYNGEEKSTQFGLKSLRLAKKLQPGHVLTIEPGIYFIPELIDMWKAENKYSDFLNYEQIVKFKNFGGIRNEEDFLITPQGARLLGKLCPKTISEVEQKRKG</sequence>
<dbReference type="AlphaFoldDB" id="A0AAE3SKD3"/>
<dbReference type="EC" id="3.4.11.9" evidence="4"/>
<evidence type="ECO:0000313" key="9">
    <source>
        <dbReference type="EMBL" id="MCW3805375.1"/>
    </source>
</evidence>
<dbReference type="Pfam" id="PF05195">
    <property type="entry name" value="AMP_N"/>
    <property type="match status" value="1"/>
</dbReference>
<evidence type="ECO:0000256" key="6">
    <source>
        <dbReference type="ARBA" id="ARBA00022801"/>
    </source>
</evidence>
<evidence type="ECO:0000256" key="7">
    <source>
        <dbReference type="ARBA" id="ARBA00023211"/>
    </source>
</evidence>
<evidence type="ECO:0000256" key="3">
    <source>
        <dbReference type="ARBA" id="ARBA00008766"/>
    </source>
</evidence>
<keyword evidence="10" id="KW-1185">Reference proteome</keyword>
<dbReference type="SMART" id="SM01011">
    <property type="entry name" value="AMP_N"/>
    <property type="match status" value="1"/>
</dbReference>
<dbReference type="Proteomes" id="UP001207408">
    <property type="component" value="Unassembled WGS sequence"/>
</dbReference>
<dbReference type="GO" id="GO:0070006">
    <property type="term" value="F:metalloaminopeptidase activity"/>
    <property type="evidence" value="ECO:0007669"/>
    <property type="project" value="InterPro"/>
</dbReference>
<reference evidence="9" key="1">
    <citation type="submission" date="2022-10" db="EMBL/GenBank/DDBJ databases">
        <authorList>
            <person name="Yu W.X."/>
        </authorList>
    </citation>
    <scope>NUCLEOTIDE SEQUENCE</scope>
    <source>
        <strain evidence="9">D04</strain>
    </source>
</reference>
<accession>A0AAE3SKD3</accession>
<comment type="cofactor">
    <cofactor evidence="2">
        <name>Mn(2+)</name>
        <dbReference type="ChEBI" id="CHEBI:29035"/>
    </cofactor>
</comment>
<dbReference type="Gene3D" id="3.90.230.10">
    <property type="entry name" value="Creatinase/methionine aminopeptidase superfamily"/>
    <property type="match status" value="1"/>
</dbReference>
<dbReference type="PANTHER" id="PTHR43226:SF4">
    <property type="entry name" value="XAA-PRO AMINOPEPTIDASE 3"/>
    <property type="match status" value="1"/>
</dbReference>
<organism evidence="9 10">
    <name type="scientific">Plebeiibacterium marinum</name>
    <dbReference type="NCBI Taxonomy" id="2992111"/>
    <lineage>
        <taxon>Bacteria</taxon>
        <taxon>Pseudomonadati</taxon>
        <taxon>Bacteroidota</taxon>
        <taxon>Bacteroidia</taxon>
        <taxon>Marinilabiliales</taxon>
        <taxon>Marinilabiliaceae</taxon>
        <taxon>Plebeiibacterium</taxon>
    </lineage>
</organism>
<comment type="catalytic activity">
    <reaction evidence="1">
        <text>Release of any N-terminal amino acid, including proline, that is linked to proline, even from a dipeptide or tripeptide.</text>
        <dbReference type="EC" id="3.4.11.9"/>
    </reaction>
</comment>
<dbReference type="PANTHER" id="PTHR43226">
    <property type="entry name" value="XAA-PRO AMINOPEPTIDASE 3"/>
    <property type="match status" value="1"/>
</dbReference>
<dbReference type="InterPro" id="IPR052433">
    <property type="entry name" value="X-Pro_dipept-like"/>
</dbReference>
<comment type="caution">
    <text evidence="9">The sequence shown here is derived from an EMBL/GenBank/DDBJ whole genome shotgun (WGS) entry which is preliminary data.</text>
</comment>
<dbReference type="SUPFAM" id="SSF55920">
    <property type="entry name" value="Creatinase/aminopeptidase"/>
    <property type="match status" value="1"/>
</dbReference>
<comment type="similarity">
    <text evidence="3">Belongs to the peptidase M24B family.</text>
</comment>
<dbReference type="InterPro" id="IPR029149">
    <property type="entry name" value="Creatin/AminoP/Spt16_N"/>
</dbReference>
<evidence type="ECO:0000256" key="2">
    <source>
        <dbReference type="ARBA" id="ARBA00001936"/>
    </source>
</evidence>